<organism evidence="1 2">
    <name type="scientific">Deinococcus psychrotolerans</name>
    <dbReference type="NCBI Taxonomy" id="2489213"/>
    <lineage>
        <taxon>Bacteria</taxon>
        <taxon>Thermotogati</taxon>
        <taxon>Deinococcota</taxon>
        <taxon>Deinococci</taxon>
        <taxon>Deinococcales</taxon>
        <taxon>Deinococcaceae</taxon>
        <taxon>Deinococcus</taxon>
    </lineage>
</organism>
<dbReference type="PROSITE" id="PS51257">
    <property type="entry name" value="PROKAR_LIPOPROTEIN"/>
    <property type="match status" value="1"/>
</dbReference>
<gene>
    <name evidence="1" type="ORF">EHF33_00615</name>
</gene>
<sequence>MAKPKAPRVPDVAVAFRELPGTSVGFWVVSACPFCGAQHFHAAGAGKSDPFEKLGEVEARCGQGRYVIGLPPKPKRKKECRAENKRARKAQGGALDDIILDDWDE</sequence>
<dbReference type="EMBL" id="CP034183">
    <property type="protein sequence ID" value="AZI41439.1"/>
    <property type="molecule type" value="Genomic_DNA"/>
</dbReference>
<dbReference type="Proteomes" id="UP000276417">
    <property type="component" value="Chromosome 1"/>
</dbReference>
<proteinExistence type="predicted"/>
<dbReference type="RefSeq" id="WP_124867153.1">
    <property type="nucleotide sequence ID" value="NZ_CP034183.1"/>
</dbReference>
<dbReference type="AlphaFoldDB" id="A0A3G8Y7T4"/>
<evidence type="ECO:0000313" key="1">
    <source>
        <dbReference type="EMBL" id="AZI41439.1"/>
    </source>
</evidence>
<accession>A0A3G8Y7T4</accession>
<reference evidence="1 2" key="1">
    <citation type="submission" date="2018-11" db="EMBL/GenBank/DDBJ databases">
        <title>Deinococcus shelandsis sp. nov., isolated from South Shetland Islands soil of Antarctica.</title>
        <authorList>
            <person name="Tian J."/>
        </authorList>
    </citation>
    <scope>NUCLEOTIDE SEQUENCE [LARGE SCALE GENOMIC DNA]</scope>
    <source>
        <strain evidence="1 2">S14-83T</strain>
    </source>
</reference>
<name>A0A3G8Y7T4_9DEIO</name>
<dbReference type="OrthoDB" id="69023at2"/>
<dbReference type="KEGG" id="dph:EHF33_00615"/>
<protein>
    <submittedName>
        <fullName evidence="1">Uncharacterized protein</fullName>
    </submittedName>
</protein>
<evidence type="ECO:0000313" key="2">
    <source>
        <dbReference type="Proteomes" id="UP000276417"/>
    </source>
</evidence>
<keyword evidence="2" id="KW-1185">Reference proteome</keyword>